<accession>A0A4R4P3M6</accession>
<evidence type="ECO:0000313" key="4">
    <source>
        <dbReference type="Proteomes" id="UP000295075"/>
    </source>
</evidence>
<name>A0A4R4P3M6_9ACTN</name>
<organism evidence="3 4">
    <name type="scientific">Kribbella albertanoniae</name>
    <dbReference type="NCBI Taxonomy" id="1266829"/>
    <lineage>
        <taxon>Bacteria</taxon>
        <taxon>Bacillati</taxon>
        <taxon>Actinomycetota</taxon>
        <taxon>Actinomycetes</taxon>
        <taxon>Propionibacteriales</taxon>
        <taxon>Kribbellaceae</taxon>
        <taxon>Kribbella</taxon>
    </lineage>
</organism>
<keyword evidence="4" id="KW-1185">Reference proteome</keyword>
<feature type="compositionally biased region" description="Basic and acidic residues" evidence="1">
    <location>
        <begin position="326"/>
        <end position="336"/>
    </location>
</feature>
<dbReference type="RefSeq" id="WP_132415101.1">
    <property type="nucleotide sequence ID" value="NZ_SMKA01000344.1"/>
</dbReference>
<feature type="region of interest" description="Disordered" evidence="1">
    <location>
        <begin position="302"/>
        <end position="336"/>
    </location>
</feature>
<protein>
    <submittedName>
        <fullName evidence="3">Uncharacterized protein</fullName>
    </submittedName>
</protein>
<proteinExistence type="predicted"/>
<reference evidence="3 4" key="1">
    <citation type="submission" date="2019-03" db="EMBL/GenBank/DDBJ databases">
        <title>Draft genome sequences of novel Actinobacteria.</title>
        <authorList>
            <person name="Sahin N."/>
            <person name="Ay H."/>
            <person name="Saygin H."/>
        </authorList>
    </citation>
    <scope>NUCLEOTIDE SEQUENCE [LARGE SCALE GENOMIC DNA]</scope>
    <source>
        <strain evidence="3 4">JCM 30547</strain>
    </source>
</reference>
<feature type="transmembrane region" description="Helical" evidence="2">
    <location>
        <begin position="189"/>
        <end position="211"/>
    </location>
</feature>
<dbReference type="Proteomes" id="UP000295075">
    <property type="component" value="Unassembled WGS sequence"/>
</dbReference>
<dbReference type="EMBL" id="SMKA01000344">
    <property type="protein sequence ID" value="TDC15290.1"/>
    <property type="molecule type" value="Genomic_DNA"/>
</dbReference>
<evidence type="ECO:0000313" key="3">
    <source>
        <dbReference type="EMBL" id="TDC15290.1"/>
    </source>
</evidence>
<feature type="transmembrane region" description="Helical" evidence="2">
    <location>
        <begin position="217"/>
        <end position="235"/>
    </location>
</feature>
<dbReference type="AlphaFoldDB" id="A0A4R4P3M6"/>
<evidence type="ECO:0000256" key="2">
    <source>
        <dbReference type="SAM" id="Phobius"/>
    </source>
</evidence>
<evidence type="ECO:0000256" key="1">
    <source>
        <dbReference type="SAM" id="MobiDB-lite"/>
    </source>
</evidence>
<comment type="caution">
    <text evidence="3">The sequence shown here is derived from an EMBL/GenBank/DDBJ whole genome shotgun (WGS) entry which is preliminary data.</text>
</comment>
<feature type="transmembrane region" description="Helical" evidence="2">
    <location>
        <begin position="62"/>
        <end position="80"/>
    </location>
</feature>
<keyword evidence="2" id="KW-1133">Transmembrane helix</keyword>
<gene>
    <name evidence="3" type="ORF">E1261_40680</name>
</gene>
<sequence>MITTALQQLAGLFSRRFFFNALLPTFIFTTITSLTFALVWWPTKQSTQWWTQIDLLTKLTGIFSYFALIYFLAAGVASQWRNIVRLFEGYPFVTGSDRLAYFNGQTRHRETMDRLLSKKHGNAMAAYYRYPMKSYRRQVLPTRLGNILLAGERYANKRYGIETIYFWPRLYPLLPEAFQRDYEAAIIQYQFPLVVSFQAAVSTVICAVILLVAHASAFVFLGVVVGGCLIGSAAYKLSLSSAIQVAEQQRTAFDLYRDRLLLAWPSVADVRDEREAFMDIKAFILWNKEPDWAGPHRRYIKRHEQSGPGIGGNPGDGQRAAAPVSRDGRDVSGPDR</sequence>
<feature type="transmembrane region" description="Helical" evidence="2">
    <location>
        <begin position="21"/>
        <end position="42"/>
    </location>
</feature>
<keyword evidence="2" id="KW-0472">Membrane</keyword>
<dbReference type="OrthoDB" id="529448at2"/>
<keyword evidence="2" id="KW-0812">Transmembrane</keyword>